<dbReference type="Proteomes" id="UP000759529">
    <property type="component" value="Unassembled WGS sequence"/>
</dbReference>
<sequence>MGCDISILSRHNLNITNVETLAIDLSNRLGFSIEYGYYNIEIFSTLLENDLKEDFISLGYIEKKPFTKKYRLVDEMFQKKQLHQKYGDAVFNKKEYWFWYDFERYNDEMPSTEKIEQEKKELKIAQYNLYNDSTTEEYSYMYIHDELVSNDLHYYTRWWTFCKTIQTREYIEEDNYQNFRKSVMLDTLALGGDKAYFVNDQSNQLEGVGQGEEMYYTYKELEEFIQTRENLELVSISKTFLDEKYQEEVSNKQEDTLAFFDDFEDLKKQ</sequence>
<gene>
    <name evidence="1" type="ORF">H9X54_003660</name>
</gene>
<evidence type="ECO:0000313" key="1">
    <source>
        <dbReference type="EMBL" id="MBM6498398.1"/>
    </source>
</evidence>
<proteinExistence type="predicted"/>
<dbReference type="EMBL" id="JACSOD020000425">
    <property type="protein sequence ID" value="MBM6498398.1"/>
    <property type="molecule type" value="Genomic_DNA"/>
</dbReference>
<comment type="caution">
    <text evidence="1">The sequence shown here is derived from an EMBL/GenBank/DDBJ whole genome shotgun (WGS) entry which is preliminary data.</text>
</comment>
<keyword evidence="2" id="KW-1185">Reference proteome</keyword>
<organism evidence="1 2">
    <name type="scientific">Flavobacterium macrobrachii</name>
    <dbReference type="NCBI Taxonomy" id="591204"/>
    <lineage>
        <taxon>Bacteria</taxon>
        <taxon>Pseudomonadati</taxon>
        <taxon>Bacteroidota</taxon>
        <taxon>Flavobacteriia</taxon>
        <taxon>Flavobacteriales</taxon>
        <taxon>Flavobacteriaceae</taxon>
        <taxon>Flavobacterium</taxon>
    </lineage>
</organism>
<name>A0ABS2CTU8_9FLAO</name>
<protein>
    <submittedName>
        <fullName evidence="1">Uncharacterized protein</fullName>
    </submittedName>
</protein>
<reference evidence="1 2" key="1">
    <citation type="submission" date="2021-02" db="EMBL/GenBank/DDBJ databases">
        <authorList>
            <person name="Jung H.S."/>
            <person name="Chun B.H."/>
            <person name="Jeon C.O."/>
        </authorList>
    </citation>
    <scope>NUCLEOTIDE SEQUENCE [LARGE SCALE GENOMIC DNA]</scope>
    <source>
        <strain evidence="1 2">LMG 25203</strain>
    </source>
</reference>
<evidence type="ECO:0000313" key="2">
    <source>
        <dbReference type="Proteomes" id="UP000759529"/>
    </source>
</evidence>
<dbReference type="RefSeq" id="WP_187657658.1">
    <property type="nucleotide sequence ID" value="NZ_JACSOD020000425.1"/>
</dbReference>
<accession>A0ABS2CTU8</accession>